<dbReference type="Gene3D" id="3.20.20.370">
    <property type="entry name" value="Glycoside hydrolase/deacetylase"/>
    <property type="match status" value="1"/>
</dbReference>
<keyword evidence="6" id="KW-1185">Reference proteome</keyword>
<keyword evidence="3" id="KW-0732">Signal</keyword>
<dbReference type="Pfam" id="PF01522">
    <property type="entry name" value="Polysacc_deac_1"/>
    <property type="match status" value="1"/>
</dbReference>
<dbReference type="InterPro" id="IPR002509">
    <property type="entry name" value="NODB_dom"/>
</dbReference>
<dbReference type="GO" id="GO:0046872">
    <property type="term" value="F:metal ion binding"/>
    <property type="evidence" value="ECO:0007669"/>
    <property type="project" value="UniProtKB-KW"/>
</dbReference>
<evidence type="ECO:0000313" key="6">
    <source>
        <dbReference type="Proteomes" id="UP000589520"/>
    </source>
</evidence>
<dbReference type="Proteomes" id="UP000589520">
    <property type="component" value="Unassembled WGS sequence"/>
</dbReference>
<accession>A0A7Y9PJK4</accession>
<feature type="signal peptide" evidence="3">
    <location>
        <begin position="1"/>
        <end position="26"/>
    </location>
</feature>
<organism evidence="5 6">
    <name type="scientific">Granulicella arctica</name>
    <dbReference type="NCBI Taxonomy" id="940613"/>
    <lineage>
        <taxon>Bacteria</taxon>
        <taxon>Pseudomonadati</taxon>
        <taxon>Acidobacteriota</taxon>
        <taxon>Terriglobia</taxon>
        <taxon>Terriglobales</taxon>
        <taxon>Acidobacteriaceae</taxon>
        <taxon>Granulicella</taxon>
    </lineage>
</organism>
<dbReference type="CDD" id="cd10960">
    <property type="entry name" value="CE4_NodB_like_1"/>
    <property type="match status" value="1"/>
</dbReference>
<dbReference type="GO" id="GO:0005975">
    <property type="term" value="P:carbohydrate metabolic process"/>
    <property type="evidence" value="ECO:0007669"/>
    <property type="project" value="InterPro"/>
</dbReference>
<dbReference type="PANTHER" id="PTHR10587">
    <property type="entry name" value="GLYCOSYL TRANSFERASE-RELATED"/>
    <property type="match status" value="1"/>
</dbReference>
<comment type="caution">
    <text evidence="5">The sequence shown here is derived from an EMBL/GenBank/DDBJ whole genome shotgun (WGS) entry which is preliminary data.</text>
</comment>
<dbReference type="InterPro" id="IPR011330">
    <property type="entry name" value="Glyco_hydro/deAcase_b/a-brl"/>
</dbReference>
<evidence type="ECO:0000313" key="5">
    <source>
        <dbReference type="EMBL" id="NYF81109.1"/>
    </source>
</evidence>
<gene>
    <name evidence="5" type="ORF">HDF17_003429</name>
</gene>
<protein>
    <submittedName>
        <fullName evidence="5">Peptidoglycan/xylan/chitin deacetylase (PgdA/CDA1 family)</fullName>
    </submittedName>
</protein>
<feature type="domain" description="NodB homology" evidence="4">
    <location>
        <begin position="31"/>
        <end position="263"/>
    </location>
</feature>
<dbReference type="AlphaFoldDB" id="A0A7Y9PJK4"/>
<dbReference type="RefSeq" id="WP_179492944.1">
    <property type="nucleotide sequence ID" value="NZ_JACCCW010000002.1"/>
</dbReference>
<evidence type="ECO:0000256" key="2">
    <source>
        <dbReference type="ARBA" id="ARBA00022801"/>
    </source>
</evidence>
<dbReference type="SUPFAM" id="SSF88713">
    <property type="entry name" value="Glycoside hydrolase/deacetylase"/>
    <property type="match status" value="1"/>
</dbReference>
<dbReference type="InterPro" id="IPR050248">
    <property type="entry name" value="Polysacc_deacetylase_ArnD"/>
</dbReference>
<dbReference type="GO" id="GO:0016020">
    <property type="term" value="C:membrane"/>
    <property type="evidence" value="ECO:0007669"/>
    <property type="project" value="TreeGrafter"/>
</dbReference>
<proteinExistence type="predicted"/>
<reference evidence="5 6" key="1">
    <citation type="submission" date="2020-07" db="EMBL/GenBank/DDBJ databases">
        <title>Genomic Encyclopedia of Type Strains, Phase IV (KMG-V): Genome sequencing to study the core and pangenomes of soil and plant-associated prokaryotes.</title>
        <authorList>
            <person name="Whitman W."/>
        </authorList>
    </citation>
    <scope>NUCLEOTIDE SEQUENCE [LARGE SCALE GENOMIC DNA]</scope>
    <source>
        <strain evidence="5 6">X4EP2</strain>
    </source>
</reference>
<keyword evidence="2" id="KW-0378">Hydrolase</keyword>
<name>A0A7Y9PJK4_9BACT</name>
<dbReference type="PROSITE" id="PS51677">
    <property type="entry name" value="NODB"/>
    <property type="match status" value="1"/>
</dbReference>
<keyword evidence="1" id="KW-0479">Metal-binding</keyword>
<dbReference type="PANTHER" id="PTHR10587:SF133">
    <property type="entry name" value="CHITIN DEACETYLASE 1-RELATED"/>
    <property type="match status" value="1"/>
</dbReference>
<evidence type="ECO:0000256" key="3">
    <source>
        <dbReference type="SAM" id="SignalP"/>
    </source>
</evidence>
<dbReference type="EMBL" id="JACCCW010000002">
    <property type="protein sequence ID" value="NYF81109.1"/>
    <property type="molecule type" value="Genomic_DNA"/>
</dbReference>
<feature type="chain" id="PRO_5031576546" evidence="3">
    <location>
        <begin position="27"/>
        <end position="325"/>
    </location>
</feature>
<dbReference type="GO" id="GO:0016810">
    <property type="term" value="F:hydrolase activity, acting on carbon-nitrogen (but not peptide) bonds"/>
    <property type="evidence" value="ECO:0007669"/>
    <property type="project" value="InterPro"/>
</dbReference>
<evidence type="ECO:0000259" key="4">
    <source>
        <dbReference type="PROSITE" id="PS51677"/>
    </source>
</evidence>
<evidence type="ECO:0000256" key="1">
    <source>
        <dbReference type="ARBA" id="ARBA00022723"/>
    </source>
</evidence>
<sequence>MNTLLKPWLVCVMTVLAISSTHSLHAQTTSRKIAITVDDLPGMSAMAMDAAQVTEMNKKLLASLQAEKAPAIGFVNEERLYKSGEADARIAVLNSWLDAGFDLGNHTFSHTSLNHVELKDWEDDVVQGESVTRILLNRHHKTLRYLRHPYLDAGPDLATRRQAEAFLAARGYRVAPVTMDSFDWYFADLYGNSRQHGDIAAQQKIVQAWLAYTDDVFTHDEQKSRKLMGYEPKQVLLLHDTWLEADHITDLLALLRRRGYQFISLDDALTDPAYAQPDDYISDVGASWIDHWAVTQGHPESPEEKPALPKWIQEKHRALDADDSQ</sequence>